<dbReference type="GO" id="GO:0032259">
    <property type="term" value="P:methylation"/>
    <property type="evidence" value="ECO:0007669"/>
    <property type="project" value="UniProtKB-KW"/>
</dbReference>
<evidence type="ECO:0000256" key="3">
    <source>
        <dbReference type="ARBA" id="ARBA00022603"/>
    </source>
</evidence>
<feature type="region of interest" description="Disordered" evidence="9">
    <location>
        <begin position="19"/>
        <end position="55"/>
    </location>
</feature>
<feature type="compositionally biased region" description="Basic and acidic residues" evidence="9">
    <location>
        <begin position="29"/>
        <end position="55"/>
    </location>
</feature>
<dbReference type="PRINTS" id="PR00508">
    <property type="entry name" value="S21N4MTFRASE"/>
</dbReference>
<dbReference type="Gene3D" id="3.40.50.150">
    <property type="entry name" value="Vaccinia Virus protein VP39"/>
    <property type="match status" value="1"/>
</dbReference>
<feature type="region of interest" description="Disordered" evidence="9">
    <location>
        <begin position="339"/>
        <end position="423"/>
    </location>
</feature>
<keyword evidence="4 11" id="KW-0808">Transferase</keyword>
<evidence type="ECO:0000259" key="10">
    <source>
        <dbReference type="Pfam" id="PF01555"/>
    </source>
</evidence>
<dbReference type="KEGG" id="vg:16513107"/>
<comment type="similarity">
    <text evidence="1">Belongs to the N(4)/N(6)-methyltransferase family. N(4) subfamily.</text>
</comment>
<gene>
    <name evidence="11" type="ORF">pdul_cds_639</name>
</gene>
<evidence type="ECO:0000256" key="5">
    <source>
        <dbReference type="ARBA" id="ARBA00022691"/>
    </source>
</evidence>
<dbReference type="Proteomes" id="UP000201566">
    <property type="component" value="Segment"/>
</dbReference>
<evidence type="ECO:0000256" key="7">
    <source>
        <dbReference type="ARBA" id="ARBA00023125"/>
    </source>
</evidence>
<dbReference type="GO" id="GO:0015667">
    <property type="term" value="F:site-specific DNA-methyltransferase (cytosine-N4-specific) activity"/>
    <property type="evidence" value="ECO:0007669"/>
    <property type="project" value="UniProtKB-EC"/>
</dbReference>
<dbReference type="GeneID" id="16513107"/>
<evidence type="ECO:0000256" key="2">
    <source>
        <dbReference type="ARBA" id="ARBA00012185"/>
    </source>
</evidence>
<keyword evidence="7" id="KW-0238">DNA-binding</keyword>
<feature type="compositionally biased region" description="Polar residues" evidence="9">
    <location>
        <begin position="350"/>
        <end position="362"/>
    </location>
</feature>
<reference evidence="11 12" key="1">
    <citation type="journal article" date="2013" name="Science">
        <title>Pandoraviruses: amoeba viruses with genomes up to 2.5 Mb reaching that of parasitic eukaryotes.</title>
        <authorList>
            <person name="Philippe N."/>
            <person name="Legendre M."/>
            <person name="Doutre G."/>
            <person name="Coute Y."/>
            <person name="Poirot O."/>
            <person name="Lescot M."/>
            <person name="Arslan D."/>
            <person name="Seltzer V."/>
            <person name="Bertaux L."/>
            <person name="Bruley C."/>
            <person name="Garin J."/>
            <person name="Claverie J.M."/>
            <person name="Abergel C."/>
        </authorList>
    </citation>
    <scope>NUCLEOTIDE SEQUENCE [LARGE SCALE GENOMIC DNA]</scope>
    <source>
        <strain evidence="11">Melbourne</strain>
    </source>
</reference>
<dbReference type="GO" id="GO:0009307">
    <property type="term" value="P:DNA restriction-modification system"/>
    <property type="evidence" value="ECO:0007669"/>
    <property type="project" value="UniProtKB-KW"/>
</dbReference>
<dbReference type="PROSITE" id="PS00093">
    <property type="entry name" value="N4_MTASE"/>
    <property type="match status" value="1"/>
</dbReference>
<evidence type="ECO:0000313" key="12">
    <source>
        <dbReference type="Proteomes" id="UP000201566"/>
    </source>
</evidence>
<proteinExistence type="inferred from homology"/>
<dbReference type="EMBL" id="KC977570">
    <property type="protein sequence ID" value="AGO82777.2"/>
    <property type="molecule type" value="Genomic_DNA"/>
</dbReference>
<dbReference type="InterPro" id="IPR001091">
    <property type="entry name" value="RM_Methyltransferase"/>
</dbReference>
<accession>S4VR68</accession>
<dbReference type="EC" id="2.1.1.113" evidence="2"/>
<evidence type="ECO:0000313" key="11">
    <source>
        <dbReference type="EMBL" id="AGO82777.2"/>
    </source>
</evidence>
<evidence type="ECO:0000256" key="4">
    <source>
        <dbReference type="ARBA" id="ARBA00022679"/>
    </source>
</evidence>
<evidence type="ECO:0000256" key="8">
    <source>
        <dbReference type="ARBA" id="ARBA00049120"/>
    </source>
</evidence>
<keyword evidence="5" id="KW-0949">S-adenosyl-L-methionine</keyword>
<feature type="domain" description="DNA methylase N-4/N-6" evidence="10">
    <location>
        <begin position="83"/>
        <end position="328"/>
    </location>
</feature>
<name>S4VR68_9VIRU</name>
<evidence type="ECO:0000256" key="6">
    <source>
        <dbReference type="ARBA" id="ARBA00022747"/>
    </source>
</evidence>
<comment type="catalytic activity">
    <reaction evidence="8">
        <text>a 2'-deoxycytidine in DNA + S-adenosyl-L-methionine = an N(4)-methyl-2'-deoxycytidine in DNA + S-adenosyl-L-homocysteine + H(+)</text>
        <dbReference type="Rhea" id="RHEA:16857"/>
        <dbReference type="Rhea" id="RHEA-COMP:11369"/>
        <dbReference type="Rhea" id="RHEA-COMP:13674"/>
        <dbReference type="ChEBI" id="CHEBI:15378"/>
        <dbReference type="ChEBI" id="CHEBI:57856"/>
        <dbReference type="ChEBI" id="CHEBI:59789"/>
        <dbReference type="ChEBI" id="CHEBI:85452"/>
        <dbReference type="ChEBI" id="CHEBI:137933"/>
        <dbReference type="EC" id="2.1.1.113"/>
    </reaction>
</comment>
<dbReference type="InterPro" id="IPR002941">
    <property type="entry name" value="DNA_methylase_N4/N6"/>
</dbReference>
<sequence length="423" mass="45872">MSLCDKVVRFSGAIRGDASSFMDPLPRSQETKMEGGTSAHHDLETDKGNDNNKDRTITADATTHRLIVGDALCVLKTLNDASVQLIVTSPPYDVGKAYEASRARRGSLAEYAASMRPIIAEAERVLAPGGAICWQVGNRVSDDGIGIDPLDCVFHPLFRDAGFTLKNRIVWRQSHGQHMTDRLSGRHETLLWYVRTDSPVPPTFNLDDVRAPAEFPGKRAYRGARRGALTGNPLGKNPGDFWTLARTEWDACEWAFSSVKAGHPERRGCAHPCPFPIELAERCVLAFSRPGDTVLDPFAGSGTTAVAARFHGRSSISIDQCAAYLEAAAARIEAGDAVPRKLPSRVPSPLDNQPSPSSSPSTGDKRRRYPDEWLPTLKGHLKKPRMAPRSEADYGVAVGDAAPADEPRHSTQAPDNVATGAVF</sequence>
<dbReference type="GO" id="GO:0003677">
    <property type="term" value="F:DNA binding"/>
    <property type="evidence" value="ECO:0007669"/>
    <property type="project" value="UniProtKB-KW"/>
</dbReference>
<keyword evidence="6" id="KW-0680">Restriction system</keyword>
<evidence type="ECO:0000256" key="9">
    <source>
        <dbReference type="SAM" id="MobiDB-lite"/>
    </source>
</evidence>
<dbReference type="GO" id="GO:0008170">
    <property type="term" value="F:N-methyltransferase activity"/>
    <property type="evidence" value="ECO:0007669"/>
    <property type="project" value="InterPro"/>
</dbReference>
<evidence type="ECO:0000256" key="1">
    <source>
        <dbReference type="ARBA" id="ARBA00010203"/>
    </source>
</evidence>
<dbReference type="InterPro" id="IPR017985">
    <property type="entry name" value="MeTrfase_CN4_CS"/>
</dbReference>
<keyword evidence="3 11" id="KW-0489">Methyltransferase</keyword>
<dbReference type="InterPro" id="IPR029063">
    <property type="entry name" value="SAM-dependent_MTases_sf"/>
</dbReference>
<organism evidence="11 12">
    <name type="scientific">Pandoravirus dulcis</name>
    <dbReference type="NCBI Taxonomy" id="1349409"/>
    <lineage>
        <taxon>Viruses</taxon>
        <taxon>Pandoravirus</taxon>
    </lineage>
</organism>
<dbReference type="Pfam" id="PF01555">
    <property type="entry name" value="N6_N4_Mtase"/>
    <property type="match status" value="1"/>
</dbReference>
<protein>
    <recommendedName>
        <fullName evidence="2">site-specific DNA-methyltransferase (cytosine-N(4)-specific)</fullName>
        <ecNumber evidence="2">2.1.1.113</ecNumber>
    </recommendedName>
</protein>
<dbReference type="RefSeq" id="YP_008319446.2">
    <property type="nucleotide sequence ID" value="NC_021858.1"/>
</dbReference>
<dbReference type="REBASE" id="217278">
    <property type="entry name" value="M.PduII"/>
</dbReference>
<dbReference type="SUPFAM" id="SSF53335">
    <property type="entry name" value="S-adenosyl-L-methionine-dependent methyltransferases"/>
    <property type="match status" value="1"/>
</dbReference>